<dbReference type="EMBL" id="JAGEVF010000009">
    <property type="protein sequence ID" value="MBO3117458.1"/>
    <property type="molecule type" value="Genomic_DNA"/>
</dbReference>
<dbReference type="Pfam" id="PF13557">
    <property type="entry name" value="Phenol_MetA_deg"/>
    <property type="match status" value="1"/>
</dbReference>
<evidence type="ECO:0000313" key="1">
    <source>
        <dbReference type="EMBL" id="MBO3117458.1"/>
    </source>
</evidence>
<dbReference type="InterPro" id="IPR025737">
    <property type="entry name" value="FApF"/>
</dbReference>
<dbReference type="RefSeq" id="WP_208154810.1">
    <property type="nucleotide sequence ID" value="NZ_JAGEVF010000009.1"/>
</dbReference>
<sequence>MRFYKYILIGLILIKTTFCFTQDVEPRRWSILPVNSQIIGAGYANSFGEVLFDPLLEAEDVSVNVSTIVTSYIRSFRLGNKLARIDVTVPYNFIRFEGTLSGNPASLYRNGFGDSRIRFSVNLNGPPPGTIKDIQKFNAEHPVNTIFGASLAVNLPTGQYFDEKLINIGQNQIVIRPQFGMVHTWQSWSYELTGSIFIFTNNNNFFGGKTKKQDPILALQSHLIKRFSSKLWASISASYGIGGESVVNNVSNADLRTNLLSALSTGLKISKRQNLKFVFLNSTTLKDLGSNTNSIIVGWSHIFF</sequence>
<reference evidence="1 2" key="1">
    <citation type="submission" date="2021-03" db="EMBL/GenBank/DDBJ databases">
        <title>Winogradskyella sp. nov., isolated from costal sediment.</title>
        <authorList>
            <person name="Gao C."/>
        </authorList>
    </citation>
    <scope>NUCLEOTIDE SEQUENCE [LARGE SCALE GENOMIC DNA]</scope>
    <source>
        <strain evidence="1 2">DF17</strain>
    </source>
</reference>
<protein>
    <submittedName>
        <fullName evidence="1">Transporter</fullName>
    </submittedName>
</protein>
<gene>
    <name evidence="1" type="ORF">J4050_11910</name>
</gene>
<evidence type="ECO:0000313" key="2">
    <source>
        <dbReference type="Proteomes" id="UP000676776"/>
    </source>
</evidence>
<comment type="caution">
    <text evidence="1">The sequence shown here is derived from an EMBL/GenBank/DDBJ whole genome shotgun (WGS) entry which is preliminary data.</text>
</comment>
<keyword evidence="2" id="KW-1185">Reference proteome</keyword>
<accession>A0ABS3T3Z1</accession>
<name>A0ABS3T3Z1_9FLAO</name>
<organism evidence="1 2">
    <name type="scientific">Winogradskyella pelagia</name>
    <dbReference type="NCBI Taxonomy" id="2819984"/>
    <lineage>
        <taxon>Bacteria</taxon>
        <taxon>Pseudomonadati</taxon>
        <taxon>Bacteroidota</taxon>
        <taxon>Flavobacteriia</taxon>
        <taxon>Flavobacteriales</taxon>
        <taxon>Flavobacteriaceae</taxon>
        <taxon>Winogradskyella</taxon>
    </lineage>
</organism>
<proteinExistence type="predicted"/>
<dbReference type="Proteomes" id="UP000676776">
    <property type="component" value="Unassembled WGS sequence"/>
</dbReference>